<dbReference type="EMBL" id="JAVDYE010000001">
    <property type="protein sequence ID" value="MDR7381253.1"/>
    <property type="molecule type" value="Genomic_DNA"/>
</dbReference>
<accession>A0ABU2CIW1</accession>
<gene>
    <name evidence="2" type="ORF">J2S48_000768</name>
</gene>
<dbReference type="RefSeq" id="WP_274997491.1">
    <property type="nucleotide sequence ID" value="NZ_JAJQQP010000016.1"/>
</dbReference>
<proteinExistence type="predicted"/>
<protein>
    <recommendedName>
        <fullName evidence="4">WXG100 family type VII secretion target</fullName>
    </recommendedName>
</protein>
<reference evidence="2 3" key="1">
    <citation type="submission" date="2023-07" db="EMBL/GenBank/DDBJ databases">
        <title>Sequencing the genomes of 1000 actinobacteria strains.</title>
        <authorList>
            <person name="Klenk H.-P."/>
        </authorList>
    </citation>
    <scope>NUCLEOTIDE SEQUENCE [LARGE SCALE GENOMIC DNA]</scope>
    <source>
        <strain evidence="2 3">DSM 45554</strain>
    </source>
</reference>
<name>A0ABU2CIW1_9MICO</name>
<evidence type="ECO:0000256" key="1">
    <source>
        <dbReference type="SAM" id="MobiDB-lite"/>
    </source>
</evidence>
<feature type="region of interest" description="Disordered" evidence="1">
    <location>
        <begin position="54"/>
        <end position="75"/>
    </location>
</feature>
<evidence type="ECO:0008006" key="4">
    <source>
        <dbReference type="Google" id="ProtNLM"/>
    </source>
</evidence>
<evidence type="ECO:0000313" key="2">
    <source>
        <dbReference type="EMBL" id="MDR7381253.1"/>
    </source>
</evidence>
<evidence type="ECO:0000313" key="3">
    <source>
        <dbReference type="Proteomes" id="UP001183585"/>
    </source>
</evidence>
<keyword evidence="3" id="KW-1185">Reference proteome</keyword>
<dbReference type="Proteomes" id="UP001183585">
    <property type="component" value="Unassembled WGS sequence"/>
</dbReference>
<comment type="caution">
    <text evidence="2">The sequence shown here is derived from an EMBL/GenBank/DDBJ whole genome shotgun (WGS) entry which is preliminary data.</text>
</comment>
<organism evidence="2 3">
    <name type="scientific">Promicromonospora iranensis</name>
    <dbReference type="NCBI Taxonomy" id="1105144"/>
    <lineage>
        <taxon>Bacteria</taxon>
        <taxon>Bacillati</taxon>
        <taxon>Actinomycetota</taxon>
        <taxon>Actinomycetes</taxon>
        <taxon>Micrococcales</taxon>
        <taxon>Promicromonosporaceae</taxon>
        <taxon>Promicromonospora</taxon>
    </lineage>
</organism>
<sequence length="75" mass="8196">MLRPDPAQQDRLEQIIASLGERITEAADHGWKGEAEGLRTSLAAANAKLVQMRRTATNLGMPTTRPDTSRPRPSS</sequence>
<feature type="compositionally biased region" description="Low complexity" evidence="1">
    <location>
        <begin position="62"/>
        <end position="75"/>
    </location>
</feature>